<dbReference type="SUPFAM" id="SSF46689">
    <property type="entry name" value="Homeodomain-like"/>
    <property type="match status" value="1"/>
</dbReference>
<evidence type="ECO:0000259" key="3">
    <source>
        <dbReference type="PROSITE" id="PS50977"/>
    </source>
</evidence>
<dbReference type="PANTHER" id="PTHR30055">
    <property type="entry name" value="HTH-TYPE TRANSCRIPTIONAL REGULATOR RUTR"/>
    <property type="match status" value="1"/>
</dbReference>
<dbReference type="RefSeq" id="WP_148036422.1">
    <property type="nucleotide sequence ID" value="NZ_BAABFD010000006.1"/>
</dbReference>
<comment type="caution">
    <text evidence="4">The sequence shown here is derived from an EMBL/GenBank/DDBJ whole genome shotgun (WGS) entry which is preliminary data.</text>
</comment>
<dbReference type="Proteomes" id="UP001212498">
    <property type="component" value="Unassembled WGS sequence"/>
</dbReference>
<keyword evidence="5" id="KW-1185">Reference proteome</keyword>
<reference evidence="4 5" key="1">
    <citation type="submission" date="2022-11" db="EMBL/GenBank/DDBJ databases">
        <title>Nonomuraea corallina sp. nov., a new species of the genus Nonomuraea isolated from sea side sediment in Thai sea.</title>
        <authorList>
            <person name="Ngamcharungchit C."/>
            <person name="Matsumoto A."/>
            <person name="Suriyachadkun C."/>
            <person name="Panbangred W."/>
            <person name="Inahashi Y."/>
            <person name="Intra B."/>
        </authorList>
    </citation>
    <scope>NUCLEOTIDE SEQUENCE [LARGE SCALE GENOMIC DNA]</scope>
    <source>
        <strain evidence="4 5">DSM 43553</strain>
    </source>
</reference>
<protein>
    <submittedName>
        <fullName evidence="4">TetR/AcrR family transcriptional regulator</fullName>
    </submittedName>
</protein>
<dbReference type="PANTHER" id="PTHR30055:SF239">
    <property type="entry name" value="TRANSCRIPTIONAL REGULATORY PROTEIN"/>
    <property type="match status" value="1"/>
</dbReference>
<accession>A0ABT4SQI0</accession>
<evidence type="ECO:0000256" key="1">
    <source>
        <dbReference type="ARBA" id="ARBA00023125"/>
    </source>
</evidence>
<feature type="DNA-binding region" description="H-T-H motif" evidence="2">
    <location>
        <begin position="29"/>
        <end position="48"/>
    </location>
</feature>
<dbReference type="PROSITE" id="PS50977">
    <property type="entry name" value="HTH_TETR_2"/>
    <property type="match status" value="1"/>
</dbReference>
<evidence type="ECO:0000256" key="2">
    <source>
        <dbReference type="PROSITE-ProRule" id="PRU00335"/>
    </source>
</evidence>
<gene>
    <name evidence="4" type="ORF">OUY24_01480</name>
</gene>
<evidence type="ECO:0000313" key="4">
    <source>
        <dbReference type="EMBL" id="MDA0639285.1"/>
    </source>
</evidence>
<dbReference type="Gene3D" id="1.10.357.10">
    <property type="entry name" value="Tetracycline Repressor, domain 2"/>
    <property type="match status" value="1"/>
</dbReference>
<name>A0ABT4SQI0_9ACTN</name>
<organism evidence="4 5">
    <name type="scientific">Nonomuraea ferruginea</name>
    <dbReference type="NCBI Taxonomy" id="46174"/>
    <lineage>
        <taxon>Bacteria</taxon>
        <taxon>Bacillati</taxon>
        <taxon>Actinomycetota</taxon>
        <taxon>Actinomycetes</taxon>
        <taxon>Streptosporangiales</taxon>
        <taxon>Streptosporangiaceae</taxon>
        <taxon>Nonomuraea</taxon>
    </lineage>
</organism>
<keyword evidence="1 2" id="KW-0238">DNA-binding</keyword>
<dbReference type="Pfam" id="PF00440">
    <property type="entry name" value="TetR_N"/>
    <property type="match status" value="1"/>
</dbReference>
<proteinExistence type="predicted"/>
<dbReference type="PRINTS" id="PR00455">
    <property type="entry name" value="HTHTETR"/>
</dbReference>
<dbReference type="InterPro" id="IPR009057">
    <property type="entry name" value="Homeodomain-like_sf"/>
</dbReference>
<sequence>MGRPPRHDVDRLLDAAAELVTTGGPGAVTMTAVARAAGAPSGSVYHRFPGRPALLAALWLRTVGRFQRGFLAALDTDPPAQAAPAAARHVIAWSRAHPHEARVLLYGPADFDHPHWPGEARAQLAAANGRVTAALHALAARLGRSSPYDLERLTLAAVDIPYATVRRHQSAGTPLPAYAEDLVTSCAIAVAG</sequence>
<dbReference type="InterPro" id="IPR050109">
    <property type="entry name" value="HTH-type_TetR-like_transc_reg"/>
</dbReference>
<feature type="domain" description="HTH tetR-type" evidence="3">
    <location>
        <begin position="6"/>
        <end position="66"/>
    </location>
</feature>
<dbReference type="InterPro" id="IPR001647">
    <property type="entry name" value="HTH_TetR"/>
</dbReference>
<evidence type="ECO:0000313" key="5">
    <source>
        <dbReference type="Proteomes" id="UP001212498"/>
    </source>
</evidence>
<dbReference type="EMBL" id="JAPNUD010000002">
    <property type="protein sequence ID" value="MDA0639285.1"/>
    <property type="molecule type" value="Genomic_DNA"/>
</dbReference>